<dbReference type="RefSeq" id="WP_069589360.1">
    <property type="nucleotide sequence ID" value="NZ_CP017019.1"/>
</dbReference>
<reference evidence="2 4" key="1">
    <citation type="submission" date="2016-08" db="EMBL/GenBank/DDBJ databases">
        <title>Moorella thermoacetica DSM 103132.</title>
        <authorList>
            <person name="Jendresen C.B."/>
            <person name="Redl S.M."/>
            <person name="Jensen T.O."/>
            <person name="Nielsen A.T."/>
        </authorList>
    </citation>
    <scope>NUCLEOTIDE SEQUENCE [LARGE SCALE GENOMIC DNA]</scope>
    <source>
        <strain evidence="2 4">DSM 103132</strain>
    </source>
</reference>
<evidence type="ECO:0000313" key="4">
    <source>
        <dbReference type="Proteomes" id="UP000094598"/>
    </source>
</evidence>
<sequence length="641" mass="70950">MNTIAQKVNKSNIPDELKELKQWVCWKYEERKNGKPTKPPYDPRVGRKVSANDPQNWLYFDEAWTFYEADECDGVGLALTENDPYAGIDLDNCRNAETGKIEGWAMKIVEKINSYAETSPSGTGLRIIVKVADKSLLPAAETEKIPSSNNGKVEFFTVKHYITLTGNHLEGTPTEIRERQAEVESFVQEYFGGVGIEQTTEELGDIPSDAEIAALLKVADQLIPDCHNLLYGDWPTERQNGLDRSGLEYLLARRLVEAGLCEVRTVATVLFGSGIHQAKAAGRSRAASWKLAWDCAVHALTEGTKPVSVTPENTADSLLSQVIPYERWVDEAPEAEPIWDGLLYRGAVHLLAAPAKRGKSRFLHDLLAHLTLPAVTLRVQQQEVPLLDGKYWNKEHLSGLKVLVITEESRSTWRRRNIPLGRVDFLPTYVAKRAGSEAIAEIVRRDLYDIVVIDTIDKVFQLKDENDNAAIVANIDPLVEATHESSTAVLLIHHHRKAGGSGGDEIRGGTALLGAVDVYLSFKAIQGQPRIREIEVQGRFDSPGAPIKAVLQDVRYGTYEPLSELEGPPQEEAKEAGSSKATNNSQTVILEYLKNASKPLSPADISTATGIKSDTVKKALKRLKERKEIVQVDHGLYSIPK</sequence>
<accession>A0AAC9HHC5</accession>
<dbReference type="InterPro" id="IPR036388">
    <property type="entry name" value="WH-like_DNA-bd_sf"/>
</dbReference>
<feature type="region of interest" description="Disordered" evidence="1">
    <location>
        <begin position="561"/>
        <end position="582"/>
    </location>
</feature>
<protein>
    <submittedName>
        <fullName evidence="2">Uncharacterized protein</fullName>
    </submittedName>
</protein>
<dbReference type="InterPro" id="IPR036390">
    <property type="entry name" value="WH_DNA-bd_sf"/>
</dbReference>
<dbReference type="Proteomes" id="UP000322283">
    <property type="component" value="Unassembled WGS sequence"/>
</dbReference>
<dbReference type="SUPFAM" id="SSF52540">
    <property type="entry name" value="P-loop containing nucleoside triphosphate hydrolases"/>
    <property type="match status" value="1"/>
</dbReference>
<dbReference type="Gene3D" id="3.40.50.300">
    <property type="entry name" value="P-loop containing nucleotide triphosphate hydrolases"/>
    <property type="match status" value="1"/>
</dbReference>
<name>A0AAC9HHC5_NEOTH</name>
<dbReference type="Proteomes" id="UP000094598">
    <property type="component" value="Chromosome"/>
</dbReference>
<evidence type="ECO:0000256" key="1">
    <source>
        <dbReference type="SAM" id="MobiDB-lite"/>
    </source>
</evidence>
<organism evidence="2 4">
    <name type="scientific">Neomoorella thermoacetica</name>
    <name type="common">Clostridium thermoaceticum</name>
    <dbReference type="NCBI Taxonomy" id="1525"/>
    <lineage>
        <taxon>Bacteria</taxon>
        <taxon>Bacillati</taxon>
        <taxon>Bacillota</taxon>
        <taxon>Clostridia</taxon>
        <taxon>Neomoorellales</taxon>
        <taxon>Neomoorellaceae</taxon>
        <taxon>Neomoorella</taxon>
    </lineage>
</organism>
<evidence type="ECO:0000313" key="3">
    <source>
        <dbReference type="EMBL" id="TYL14013.1"/>
    </source>
</evidence>
<dbReference type="AlphaFoldDB" id="A0AAC9HHC5"/>
<dbReference type="InterPro" id="IPR027417">
    <property type="entry name" value="P-loop_NTPase"/>
</dbReference>
<evidence type="ECO:0000313" key="2">
    <source>
        <dbReference type="EMBL" id="AOQ23828.1"/>
    </source>
</evidence>
<dbReference type="EMBL" id="CP017019">
    <property type="protein sequence ID" value="AOQ23828.1"/>
    <property type="molecule type" value="Genomic_DNA"/>
</dbReference>
<dbReference type="SUPFAM" id="SSF46785">
    <property type="entry name" value="Winged helix' DNA-binding domain"/>
    <property type="match status" value="1"/>
</dbReference>
<gene>
    <name evidence="2" type="ORF">Maut_01380</name>
    <name evidence="3" type="ORF">MTAT_14130</name>
</gene>
<keyword evidence="5" id="KW-1185">Reference proteome</keyword>
<reference evidence="3 5" key="2">
    <citation type="submission" date="2019-05" db="EMBL/GenBank/DDBJ databases">
        <title>Genome sequence of Moorella thermoacetica ATCC 33924.</title>
        <authorList>
            <person name="Poehlein A."/>
            <person name="Bengelsdorf F.R."/>
            <person name="Duerre P."/>
            <person name="Daniel R."/>
        </authorList>
    </citation>
    <scope>NUCLEOTIDE SEQUENCE [LARGE SCALE GENOMIC DNA]</scope>
    <source>
        <strain evidence="3 5">ATCC 33924</strain>
    </source>
</reference>
<proteinExistence type="predicted"/>
<dbReference type="Pfam" id="PF13481">
    <property type="entry name" value="AAA_25"/>
    <property type="match status" value="1"/>
</dbReference>
<dbReference type="EMBL" id="VCDX01000003">
    <property type="protein sequence ID" value="TYL14013.1"/>
    <property type="molecule type" value="Genomic_DNA"/>
</dbReference>
<evidence type="ECO:0000313" key="5">
    <source>
        <dbReference type="Proteomes" id="UP000322283"/>
    </source>
</evidence>
<dbReference type="Gene3D" id="1.10.10.10">
    <property type="entry name" value="Winged helix-like DNA-binding domain superfamily/Winged helix DNA-binding domain"/>
    <property type="match status" value="1"/>
</dbReference>